<dbReference type="KEGG" id="ppd:Ppro_2470"/>
<dbReference type="AlphaFoldDB" id="A1ARV5"/>
<dbReference type="GO" id="GO:0016810">
    <property type="term" value="F:hydrolase activity, acting on carbon-nitrogen (but not peptide) bonds"/>
    <property type="evidence" value="ECO:0007669"/>
    <property type="project" value="InterPro"/>
</dbReference>
<dbReference type="PROSITE" id="PS51677">
    <property type="entry name" value="NODB"/>
    <property type="match status" value="1"/>
</dbReference>
<dbReference type="GO" id="GO:0005975">
    <property type="term" value="P:carbohydrate metabolic process"/>
    <property type="evidence" value="ECO:0007669"/>
    <property type="project" value="InterPro"/>
</dbReference>
<dbReference type="HOGENOM" id="CLU_066872_0_0_7"/>
<sequence length="301" mass="34803">MRLNALTIDVEDYFQVNAFARHIGREQWDGYPLRVEANTRRILDMLDEFQVKATFFVLGWVAERVPTLVRQIHGRGHEIACHGYGHELVYVIGPDAFRRDIRKAKEILEDIIGEKVRGYRAPSYSITRQSLWALDILIEEGFCYDSSIFPVYHDTYGIPDAPRFPHVITRQSGSIAEFPLTTYPLKCGSREYRLPIAGGGYLRLFPAHLLRRCIAAINERENQPAVLYFHPWEIDPDQPRIKAGFKSRFRHYLNLNSTEGKLRHIIGNARFGTMESVLRTVEQNSENKISSVLRVRMVEGR</sequence>
<dbReference type="InterPro" id="IPR014344">
    <property type="entry name" value="XrtA_polysacc_deacetyl"/>
</dbReference>
<accession>A1ARV5</accession>
<keyword evidence="3" id="KW-1185">Reference proteome</keyword>
<dbReference type="RefSeq" id="WP_011736331.1">
    <property type="nucleotide sequence ID" value="NC_008609.1"/>
</dbReference>
<dbReference type="NCBIfam" id="TIGR03006">
    <property type="entry name" value="pepcterm_polyde"/>
    <property type="match status" value="1"/>
</dbReference>
<reference evidence="2 3" key="1">
    <citation type="submission" date="2006-10" db="EMBL/GenBank/DDBJ databases">
        <title>Complete sequence of chromosome of Pelobacter propionicus DSM 2379.</title>
        <authorList>
            <consortium name="US DOE Joint Genome Institute"/>
            <person name="Copeland A."/>
            <person name="Lucas S."/>
            <person name="Lapidus A."/>
            <person name="Barry K."/>
            <person name="Detter J.C."/>
            <person name="Glavina del Rio T."/>
            <person name="Hammon N."/>
            <person name="Israni S."/>
            <person name="Dalin E."/>
            <person name="Tice H."/>
            <person name="Pitluck S."/>
            <person name="Saunders E."/>
            <person name="Brettin T."/>
            <person name="Bruce D."/>
            <person name="Han C."/>
            <person name="Tapia R."/>
            <person name="Schmutz J."/>
            <person name="Larimer F."/>
            <person name="Land M."/>
            <person name="Hauser L."/>
            <person name="Kyrpides N."/>
            <person name="Kim E."/>
            <person name="Lovley D."/>
            <person name="Richardson P."/>
        </authorList>
    </citation>
    <scope>NUCLEOTIDE SEQUENCE [LARGE SCALE GENOMIC DNA]</scope>
    <source>
        <strain evidence="3">DSM 2379 / NBRC 103807 / OttBd1</strain>
    </source>
</reference>
<dbReference type="PANTHER" id="PTHR47561:SF1">
    <property type="entry name" value="POLYSACCHARIDE DEACETYLASE FAMILY PROTEIN (AFU_ORTHOLOGUE AFUA_6G05030)"/>
    <property type="match status" value="1"/>
</dbReference>
<dbReference type="CDD" id="cd10941">
    <property type="entry name" value="CE4_PuuE_HpPgdA_like_2"/>
    <property type="match status" value="1"/>
</dbReference>
<evidence type="ECO:0000313" key="2">
    <source>
        <dbReference type="EMBL" id="ABL00076.1"/>
    </source>
</evidence>
<gene>
    <name evidence="2" type="ordered locus">Ppro_2470</name>
</gene>
<evidence type="ECO:0000313" key="3">
    <source>
        <dbReference type="Proteomes" id="UP000006732"/>
    </source>
</evidence>
<proteinExistence type="predicted"/>
<organism evidence="2 3">
    <name type="scientific">Pelobacter propionicus (strain DSM 2379 / NBRC 103807 / OttBd1)</name>
    <dbReference type="NCBI Taxonomy" id="338966"/>
    <lineage>
        <taxon>Bacteria</taxon>
        <taxon>Pseudomonadati</taxon>
        <taxon>Thermodesulfobacteriota</taxon>
        <taxon>Desulfuromonadia</taxon>
        <taxon>Desulfuromonadales</taxon>
        <taxon>Desulfuromonadaceae</taxon>
        <taxon>Pelobacter</taxon>
    </lineage>
</organism>
<dbReference type="InterPro" id="IPR002509">
    <property type="entry name" value="NODB_dom"/>
</dbReference>
<dbReference type="SUPFAM" id="SSF88713">
    <property type="entry name" value="Glycoside hydrolase/deacetylase"/>
    <property type="match status" value="1"/>
</dbReference>
<dbReference type="InterPro" id="IPR045235">
    <property type="entry name" value="PuuE_HpPgdA-like"/>
</dbReference>
<name>A1ARV5_PELPD</name>
<evidence type="ECO:0000259" key="1">
    <source>
        <dbReference type="PROSITE" id="PS51677"/>
    </source>
</evidence>
<dbReference type="EMBL" id="CP000482">
    <property type="protein sequence ID" value="ABL00076.1"/>
    <property type="molecule type" value="Genomic_DNA"/>
</dbReference>
<dbReference type="Proteomes" id="UP000006732">
    <property type="component" value="Chromosome"/>
</dbReference>
<dbReference type="InterPro" id="IPR011330">
    <property type="entry name" value="Glyco_hydro/deAcase_b/a-brl"/>
</dbReference>
<dbReference type="Pfam" id="PF01522">
    <property type="entry name" value="Polysacc_deac_1"/>
    <property type="match status" value="1"/>
</dbReference>
<dbReference type="Pfam" id="PF11959">
    <property type="entry name" value="DUF3473"/>
    <property type="match status" value="1"/>
</dbReference>
<feature type="domain" description="NodB homology" evidence="1">
    <location>
        <begin position="21"/>
        <end position="217"/>
    </location>
</feature>
<protein>
    <submittedName>
        <fullName evidence="2">Polysaccharide deacetylase</fullName>
    </submittedName>
</protein>
<dbReference type="Gene3D" id="3.20.20.370">
    <property type="entry name" value="Glycoside hydrolase/deacetylase"/>
    <property type="match status" value="1"/>
</dbReference>
<dbReference type="InterPro" id="IPR022560">
    <property type="entry name" value="DUF3473"/>
</dbReference>
<dbReference type="STRING" id="338966.Ppro_2470"/>
<dbReference type="PANTHER" id="PTHR47561">
    <property type="entry name" value="POLYSACCHARIDE DEACETYLASE FAMILY PROTEIN (AFU_ORTHOLOGUE AFUA_6G05030)"/>
    <property type="match status" value="1"/>
</dbReference>
<dbReference type="eggNOG" id="COG0726">
    <property type="taxonomic scope" value="Bacteria"/>
</dbReference>